<gene>
    <name evidence="1" type="ORF">BECKLPF1236A_GA0070988_100562</name>
    <name evidence="2" type="ORF">BECKLPF1236C_GA0070990_100502</name>
</gene>
<evidence type="ECO:0000313" key="2">
    <source>
        <dbReference type="EMBL" id="VFK27649.1"/>
    </source>
</evidence>
<proteinExistence type="predicted"/>
<dbReference type="EMBL" id="CAADFP010000050">
    <property type="protein sequence ID" value="VFK27649.1"/>
    <property type="molecule type" value="Genomic_DNA"/>
</dbReference>
<protein>
    <recommendedName>
        <fullName evidence="3">3-deoxy-D-manno-octulosonic acid transferase</fullName>
    </recommendedName>
</protein>
<dbReference type="EMBL" id="CAADFM010000056">
    <property type="protein sequence ID" value="VFK11487.1"/>
    <property type="molecule type" value="Genomic_DNA"/>
</dbReference>
<accession>A0A450XEJ0</accession>
<dbReference type="AlphaFoldDB" id="A0A450XEJ0"/>
<name>A0A450XEJ0_9GAMM</name>
<organism evidence="2">
    <name type="scientific">Candidatus Kentrum sp. LPFa</name>
    <dbReference type="NCBI Taxonomy" id="2126335"/>
    <lineage>
        <taxon>Bacteria</taxon>
        <taxon>Pseudomonadati</taxon>
        <taxon>Pseudomonadota</taxon>
        <taxon>Gammaproteobacteria</taxon>
        <taxon>Candidatus Kentrum</taxon>
    </lineage>
</organism>
<dbReference type="Pfam" id="PF12686">
    <property type="entry name" value="DUF3800"/>
    <property type="match status" value="1"/>
</dbReference>
<dbReference type="InterPro" id="IPR024524">
    <property type="entry name" value="DUF3800"/>
</dbReference>
<sequence>MSESFSDYIVYVDESGDHGLESIDSNYPVFVLAFCVFRKDAYQESVTPAIQQFKFRHFGHDMVILHETDIRKDRGAFGFLKTRELKEAFLGELSDIVAGAPFTLICTVIDKLALKWRYAYPDNPYHIALGYGLERVYRFLQSNEQDDGLTHVVVENRGKREDDELELEFRRIVAGSNYFARPLPFEIVFADKKSNSGGLQLADLVARPVGLSVLRPEQANRAFQVLEEKFYRDARGGKEGWGLKCFP</sequence>
<evidence type="ECO:0000313" key="1">
    <source>
        <dbReference type="EMBL" id="VFK11487.1"/>
    </source>
</evidence>
<reference evidence="2" key="1">
    <citation type="submission" date="2019-02" db="EMBL/GenBank/DDBJ databases">
        <authorList>
            <person name="Gruber-Vodicka R. H."/>
            <person name="Seah K. B. B."/>
        </authorList>
    </citation>
    <scope>NUCLEOTIDE SEQUENCE</scope>
    <source>
        <strain evidence="1">BECK_S312</strain>
        <strain evidence="2">BECK_S426</strain>
    </source>
</reference>
<evidence type="ECO:0008006" key="3">
    <source>
        <dbReference type="Google" id="ProtNLM"/>
    </source>
</evidence>